<organism evidence="7 10">
    <name type="scientific">Loxostege sticticalis</name>
    <name type="common">Beet webworm moth</name>
    <dbReference type="NCBI Taxonomy" id="481309"/>
    <lineage>
        <taxon>Eukaryota</taxon>
        <taxon>Metazoa</taxon>
        <taxon>Ecdysozoa</taxon>
        <taxon>Arthropoda</taxon>
        <taxon>Hexapoda</taxon>
        <taxon>Insecta</taxon>
        <taxon>Pterygota</taxon>
        <taxon>Neoptera</taxon>
        <taxon>Endopterygota</taxon>
        <taxon>Lepidoptera</taxon>
        <taxon>Glossata</taxon>
        <taxon>Ditrysia</taxon>
        <taxon>Pyraloidea</taxon>
        <taxon>Crambidae</taxon>
        <taxon>Pyraustinae</taxon>
        <taxon>Loxostege</taxon>
    </lineage>
</organism>
<protein>
    <recommendedName>
        <fullName evidence="11">PQ-loop repeat-containing protein 3</fullName>
    </recommendedName>
</protein>
<keyword evidence="9" id="KW-1185">Reference proteome</keyword>
<proteinExistence type="predicted"/>
<feature type="transmembrane region" description="Helical" evidence="6">
    <location>
        <begin position="76"/>
        <end position="94"/>
    </location>
</feature>
<keyword evidence="3 6" id="KW-1133">Transmembrane helix</keyword>
<dbReference type="EMBL" id="JBEUOH010000001">
    <property type="protein sequence ID" value="KAL0902164.1"/>
    <property type="molecule type" value="Genomic_DNA"/>
</dbReference>
<sequence>MNNFTMEEHSIKAISTLMSAMTITSCLFLKIPQIMSIMERRSADGIYVQAMVMEVTGFSIMTLYNFTNSYSIMTYMEYPIILIQVYILFYYVLMYKRLLHLPIVRIATIAYIGLVAGFMLGLLPKIILAYLVPLCTPLSGFAKVTYVYGIVKSSNADAVSLTTWIISVLTNLSRIFTVYVDSGDGKLMFNFLVSSVLSAGVLFTAIYYQSFVPRPPPPGRPRRKPSYHRHSESMHYD</sequence>
<dbReference type="EMBL" id="JBEUOH010000001">
    <property type="protein sequence ID" value="KAL0902165.1"/>
    <property type="molecule type" value="Genomic_DNA"/>
</dbReference>
<dbReference type="PANTHER" id="PTHR12226">
    <property type="entry name" value="MANNOSE-P-DOLICHOL UTILIZATION DEFECT 1 LEC35 -RELATED"/>
    <property type="match status" value="1"/>
</dbReference>
<feature type="transmembrane region" description="Helical" evidence="6">
    <location>
        <begin position="161"/>
        <end position="180"/>
    </location>
</feature>
<keyword evidence="4 6" id="KW-0472">Membrane</keyword>
<evidence type="ECO:0000256" key="2">
    <source>
        <dbReference type="ARBA" id="ARBA00022692"/>
    </source>
</evidence>
<evidence type="ECO:0000256" key="3">
    <source>
        <dbReference type="ARBA" id="ARBA00022989"/>
    </source>
</evidence>
<evidence type="ECO:0000313" key="10">
    <source>
        <dbReference type="Proteomes" id="UP001549921"/>
    </source>
</evidence>
<comment type="subcellular location">
    <subcellularLocation>
        <location evidence="1">Membrane</location>
        <topology evidence="1">Multi-pass membrane protein</topology>
    </subcellularLocation>
</comment>
<dbReference type="Proteomes" id="UP001549920">
    <property type="component" value="Unassembled WGS sequence"/>
</dbReference>
<evidence type="ECO:0000313" key="8">
    <source>
        <dbReference type="EMBL" id="KAL0902164.1"/>
    </source>
</evidence>
<dbReference type="AlphaFoldDB" id="A0ABD0TR14"/>
<name>A0ABD0TR14_LOXSC</name>
<evidence type="ECO:0000256" key="4">
    <source>
        <dbReference type="ARBA" id="ARBA00023136"/>
    </source>
</evidence>
<evidence type="ECO:0000313" key="9">
    <source>
        <dbReference type="Proteomes" id="UP001549920"/>
    </source>
</evidence>
<dbReference type="InterPro" id="IPR006603">
    <property type="entry name" value="PQ-loop_rpt"/>
</dbReference>
<dbReference type="Gene3D" id="1.20.1280.290">
    <property type="match status" value="1"/>
</dbReference>
<dbReference type="EMBL" id="JBEDNZ010000001">
    <property type="protein sequence ID" value="KAL0851793.1"/>
    <property type="molecule type" value="Genomic_DNA"/>
</dbReference>
<comment type="caution">
    <text evidence="7">The sequence shown here is derived from an EMBL/GenBank/DDBJ whole genome shotgun (WGS) entry which is preliminary data.</text>
</comment>
<feature type="region of interest" description="Disordered" evidence="5">
    <location>
        <begin position="216"/>
        <end position="237"/>
    </location>
</feature>
<feature type="transmembrane region" description="Helical" evidence="6">
    <location>
        <begin position="106"/>
        <end position="132"/>
    </location>
</feature>
<evidence type="ECO:0008006" key="11">
    <source>
        <dbReference type="Google" id="ProtNLM"/>
    </source>
</evidence>
<dbReference type="Proteomes" id="UP001549921">
    <property type="component" value="Unassembled WGS sequence"/>
</dbReference>
<dbReference type="Pfam" id="PF04193">
    <property type="entry name" value="PQ-loop"/>
    <property type="match status" value="1"/>
</dbReference>
<evidence type="ECO:0000256" key="6">
    <source>
        <dbReference type="SAM" id="Phobius"/>
    </source>
</evidence>
<feature type="transmembrane region" description="Helical" evidence="6">
    <location>
        <begin position="12"/>
        <end position="31"/>
    </location>
</feature>
<evidence type="ECO:0000256" key="5">
    <source>
        <dbReference type="SAM" id="MobiDB-lite"/>
    </source>
</evidence>
<feature type="transmembrane region" description="Helical" evidence="6">
    <location>
        <begin position="187"/>
        <end position="208"/>
    </location>
</feature>
<evidence type="ECO:0000256" key="1">
    <source>
        <dbReference type="ARBA" id="ARBA00004141"/>
    </source>
</evidence>
<keyword evidence="2 6" id="KW-0812">Transmembrane</keyword>
<accession>A0ABD0TR14</accession>
<gene>
    <name evidence="8" type="ORF">ABMA27_000105</name>
    <name evidence="7" type="ORF">ABMA28_000102</name>
</gene>
<dbReference type="GO" id="GO:0016020">
    <property type="term" value="C:membrane"/>
    <property type="evidence" value="ECO:0007669"/>
    <property type="project" value="UniProtKB-SubCell"/>
</dbReference>
<evidence type="ECO:0000313" key="7">
    <source>
        <dbReference type="EMBL" id="KAL0851793.1"/>
    </source>
</evidence>
<feature type="transmembrane region" description="Helical" evidence="6">
    <location>
        <begin position="43"/>
        <end position="64"/>
    </location>
</feature>
<dbReference type="InterPro" id="IPR016817">
    <property type="entry name" value="MannP-dilichol_defect-1"/>
</dbReference>
<reference evidence="9 10" key="1">
    <citation type="submission" date="2024-06" db="EMBL/GenBank/DDBJ databases">
        <title>A chromosome-level genome assembly of beet webworm, Loxostege sticticalis.</title>
        <authorList>
            <person name="Zhang Y."/>
        </authorList>
    </citation>
    <scope>NUCLEOTIDE SEQUENCE [LARGE SCALE GENOMIC DNA]</scope>
    <source>
        <strain evidence="8">AQ026</strain>
        <strain evidence="7">AQ028</strain>
        <tissue evidence="7">Male pupae</tissue>
        <tissue evidence="8">Whole body</tissue>
    </source>
</reference>
<dbReference type="PANTHER" id="PTHR12226:SF3">
    <property type="entry name" value="SOLUTE CARRIER FAMILY 66 MEMBER 3"/>
    <property type="match status" value="1"/>
</dbReference>